<reference evidence="4" key="1">
    <citation type="submission" date="2022-04" db="EMBL/GenBank/DDBJ databases">
        <title>Complete genome sequences of Ezakiella coagulans and Fenollaria massiliensis.</title>
        <authorList>
            <person name="France M.T."/>
            <person name="Clifford J."/>
            <person name="Narina S."/>
            <person name="Rutt L."/>
            <person name="Ravel J."/>
        </authorList>
    </citation>
    <scope>NUCLEOTIDE SEQUENCE</scope>
    <source>
        <strain evidence="4">C0061C2</strain>
    </source>
</reference>
<gene>
    <name evidence="4" type="ORF">M1R53_02755</name>
</gene>
<accession>A0A9E7DJX2</accession>
<dbReference type="InterPro" id="IPR004839">
    <property type="entry name" value="Aminotransferase_I/II_large"/>
</dbReference>
<evidence type="ECO:0000259" key="3">
    <source>
        <dbReference type="Pfam" id="PF00155"/>
    </source>
</evidence>
<evidence type="ECO:0000256" key="2">
    <source>
        <dbReference type="ARBA" id="ARBA00022898"/>
    </source>
</evidence>
<proteinExistence type="predicted"/>
<evidence type="ECO:0000256" key="1">
    <source>
        <dbReference type="ARBA" id="ARBA00001933"/>
    </source>
</evidence>
<protein>
    <submittedName>
        <fullName evidence="4">Histidinol-phosphate aminotransferase family protein</fullName>
    </submittedName>
</protein>
<evidence type="ECO:0000313" key="5">
    <source>
        <dbReference type="Proteomes" id="UP000831151"/>
    </source>
</evidence>
<dbReference type="Pfam" id="PF00155">
    <property type="entry name" value="Aminotran_1_2"/>
    <property type="match status" value="1"/>
</dbReference>
<keyword evidence="2" id="KW-0663">Pyridoxal phosphate</keyword>
<organism evidence="4 5">
    <name type="scientific">Fenollaria massiliensis</name>
    <dbReference type="NCBI Taxonomy" id="938288"/>
    <lineage>
        <taxon>Bacteria</taxon>
        <taxon>Bacillati</taxon>
        <taxon>Bacillota</taxon>
        <taxon>Clostridia</taxon>
        <taxon>Eubacteriales</taxon>
        <taxon>Fenollaria</taxon>
    </lineage>
</organism>
<dbReference type="RefSeq" id="WP_249242989.1">
    <property type="nucleotide sequence ID" value="NZ_CP096649.1"/>
</dbReference>
<dbReference type="AlphaFoldDB" id="A0A9E7DJX2"/>
<dbReference type="InterPro" id="IPR015422">
    <property type="entry name" value="PyrdxlP-dep_Trfase_small"/>
</dbReference>
<dbReference type="GO" id="GO:0008483">
    <property type="term" value="F:transaminase activity"/>
    <property type="evidence" value="ECO:0007669"/>
    <property type="project" value="UniProtKB-KW"/>
</dbReference>
<dbReference type="SUPFAM" id="SSF53383">
    <property type="entry name" value="PLP-dependent transferases"/>
    <property type="match status" value="1"/>
</dbReference>
<dbReference type="InterPro" id="IPR015424">
    <property type="entry name" value="PyrdxlP-dep_Trfase"/>
</dbReference>
<dbReference type="GO" id="GO:0030170">
    <property type="term" value="F:pyridoxal phosphate binding"/>
    <property type="evidence" value="ECO:0007669"/>
    <property type="project" value="InterPro"/>
</dbReference>
<name>A0A9E7DJX2_9FIRM</name>
<sequence length="338" mass="39886">MHGANFYDYDKKLIDFSSNINVFNMNERLFSIIREDFDHVNVYPDIKAREAIDNVATYLACDASNIILGNGSIEIIDKAIHRASRVVIFDPSFYEYELRASVYKKELIRIKYKDFKINFDELNILKKGDLLILTNPNNPNGRLLKKEELIKAQEICKEHGATLLLDEAFIEFTLHDYDSIKLFKDEDVIIVRAMTKTFALPGVRFGFAYALKDFKDYYDELSLAWSTGFIQNEAAKLLAGSEEYLSQTKKYYQEERNRLKNLYKDFKNFEMIDSDANFYLIKLKKHNDEEMYMIMLEKGILIRRMQGYKNIGKNYIRLAIRTREENDYLIEKLREIEN</sequence>
<dbReference type="CDD" id="cd00609">
    <property type="entry name" value="AAT_like"/>
    <property type="match status" value="1"/>
</dbReference>
<dbReference type="Gene3D" id="3.90.1150.10">
    <property type="entry name" value="Aspartate Aminotransferase, domain 1"/>
    <property type="match status" value="1"/>
</dbReference>
<dbReference type="EMBL" id="CP096649">
    <property type="protein sequence ID" value="UQK59583.1"/>
    <property type="molecule type" value="Genomic_DNA"/>
</dbReference>
<dbReference type="InterPro" id="IPR015421">
    <property type="entry name" value="PyrdxlP-dep_Trfase_major"/>
</dbReference>
<dbReference type="PANTHER" id="PTHR42885">
    <property type="entry name" value="HISTIDINOL-PHOSPHATE AMINOTRANSFERASE-RELATED"/>
    <property type="match status" value="1"/>
</dbReference>
<comment type="cofactor">
    <cofactor evidence="1">
        <name>pyridoxal 5'-phosphate</name>
        <dbReference type="ChEBI" id="CHEBI:597326"/>
    </cofactor>
</comment>
<dbReference type="Gene3D" id="3.40.640.10">
    <property type="entry name" value="Type I PLP-dependent aspartate aminotransferase-like (Major domain)"/>
    <property type="match status" value="1"/>
</dbReference>
<dbReference type="Proteomes" id="UP000831151">
    <property type="component" value="Chromosome"/>
</dbReference>
<dbReference type="KEGG" id="fms:M1R53_02755"/>
<keyword evidence="5" id="KW-1185">Reference proteome</keyword>
<keyword evidence="4" id="KW-0032">Aminotransferase</keyword>
<evidence type="ECO:0000313" key="4">
    <source>
        <dbReference type="EMBL" id="UQK59583.1"/>
    </source>
</evidence>
<dbReference type="PANTHER" id="PTHR42885:SF1">
    <property type="entry name" value="THREONINE-PHOSPHATE DECARBOXYLASE"/>
    <property type="match status" value="1"/>
</dbReference>
<feature type="domain" description="Aminotransferase class I/classII large" evidence="3">
    <location>
        <begin position="12"/>
        <end position="333"/>
    </location>
</feature>
<keyword evidence="4" id="KW-0808">Transferase</keyword>